<dbReference type="GO" id="GO:0016787">
    <property type="term" value="F:hydrolase activity"/>
    <property type="evidence" value="ECO:0007669"/>
    <property type="project" value="UniProtKB-KW"/>
</dbReference>
<dbReference type="GO" id="GO:0005524">
    <property type="term" value="F:ATP binding"/>
    <property type="evidence" value="ECO:0007669"/>
    <property type="project" value="UniProtKB-KW"/>
</dbReference>
<keyword evidence="5" id="KW-0067">ATP-binding</keyword>
<reference evidence="10" key="1">
    <citation type="submission" date="2020-09" db="EMBL/GenBank/DDBJ databases">
        <authorList>
            <person name="Kikuchi T."/>
        </authorList>
    </citation>
    <scope>NUCLEOTIDE SEQUENCE</scope>
    <source>
        <strain evidence="10">SH1</strain>
    </source>
</reference>
<evidence type="ECO:0000259" key="7">
    <source>
        <dbReference type="PROSITE" id="PS51192"/>
    </source>
</evidence>
<evidence type="ECO:0000259" key="8">
    <source>
        <dbReference type="PROSITE" id="PS51194"/>
    </source>
</evidence>
<keyword evidence="4" id="KW-0347">Helicase</keyword>
<dbReference type="CDD" id="cd18787">
    <property type="entry name" value="SF2_C_DEAD"/>
    <property type="match status" value="1"/>
</dbReference>
<sequence>MTTFKEIGINSWLIDQFKVLKVKTPTPVQSSCIPEILKGRDVLGCAKTGTGKTIAFAAPILQELAVDPYGIFALVIAPTRELVFQIADQFAVLGKPINLKTSIITGGRSQIDQAQHLTGRPHIVIASPGRLADHLRSEPDGIGRLFKQIKYLVLDEADQLLDGQYAVDLKEIMDHLPKTRQTLLFSATITSAISKLHEVSCNKPYFFNEIKETVTADRLQQLYVLTPLGTKDAFVVHVIKTLFVATPNTSIIVFMKTCKQCQTIGMLLKGLGFEAVTLHSGLMQEQRLFGLSKFRSEQAKILVCTDVASRGLDIPQVDVVINYNVPEVPKTYVHRVGRAARAYRFGSAITFVTQYDLGALAEVEEHIKVKLAQLPVKEKSVAEDVVDVMVLKREIEIRINKRWKEVDQRKMTYKKKKLMEEGIADEVIKDILENKRRPKKVTGKKPAGSKKKAQKIKKVRILMN</sequence>
<evidence type="ECO:0000256" key="3">
    <source>
        <dbReference type="ARBA" id="ARBA00022801"/>
    </source>
</evidence>
<name>A0A811LPT5_9BILA</name>
<protein>
    <recommendedName>
        <fullName evidence="1">RNA helicase</fullName>
        <ecNumber evidence="1">3.6.4.13</ecNumber>
    </recommendedName>
</protein>
<evidence type="ECO:0000313" key="10">
    <source>
        <dbReference type="EMBL" id="CAD5228872.1"/>
    </source>
</evidence>
<keyword evidence="11" id="KW-1185">Reference proteome</keyword>
<dbReference type="Pfam" id="PF00270">
    <property type="entry name" value="DEAD"/>
    <property type="match status" value="1"/>
</dbReference>
<dbReference type="InterPro" id="IPR014001">
    <property type="entry name" value="Helicase_ATP-bd"/>
</dbReference>
<dbReference type="EMBL" id="CAJFCW020000006">
    <property type="protein sequence ID" value="CAG9125182.1"/>
    <property type="molecule type" value="Genomic_DNA"/>
</dbReference>
<dbReference type="Gene3D" id="3.40.50.300">
    <property type="entry name" value="P-loop containing nucleotide triphosphate hydrolases"/>
    <property type="match status" value="2"/>
</dbReference>
<dbReference type="PROSITE" id="PS51192">
    <property type="entry name" value="HELICASE_ATP_BIND_1"/>
    <property type="match status" value="1"/>
</dbReference>
<dbReference type="InterPro" id="IPR027417">
    <property type="entry name" value="P-loop_NTPase"/>
</dbReference>
<dbReference type="CDD" id="cd17955">
    <property type="entry name" value="DEADc_DDX49"/>
    <property type="match status" value="1"/>
</dbReference>
<dbReference type="GO" id="GO:0003676">
    <property type="term" value="F:nucleic acid binding"/>
    <property type="evidence" value="ECO:0007669"/>
    <property type="project" value="InterPro"/>
</dbReference>
<dbReference type="EC" id="3.6.4.13" evidence="1"/>
<dbReference type="Pfam" id="PF00271">
    <property type="entry name" value="Helicase_C"/>
    <property type="match status" value="1"/>
</dbReference>
<dbReference type="AlphaFoldDB" id="A0A811LPT5"/>
<evidence type="ECO:0000256" key="1">
    <source>
        <dbReference type="ARBA" id="ARBA00012552"/>
    </source>
</evidence>
<evidence type="ECO:0000256" key="6">
    <source>
        <dbReference type="PROSITE-ProRule" id="PRU00552"/>
    </source>
</evidence>
<dbReference type="SUPFAM" id="SSF52540">
    <property type="entry name" value="P-loop containing nucleoside triphosphate hydrolases"/>
    <property type="match status" value="1"/>
</dbReference>
<dbReference type="OrthoDB" id="10261904at2759"/>
<evidence type="ECO:0000256" key="5">
    <source>
        <dbReference type="ARBA" id="ARBA00022840"/>
    </source>
</evidence>
<feature type="domain" description="Helicase ATP-binding" evidence="7">
    <location>
        <begin position="33"/>
        <end position="207"/>
    </location>
</feature>
<evidence type="ECO:0000256" key="4">
    <source>
        <dbReference type="ARBA" id="ARBA00022806"/>
    </source>
</evidence>
<dbReference type="PANTHER" id="PTHR47959:SF24">
    <property type="entry name" value="ATP-DEPENDENT RNA HELICASE"/>
    <property type="match status" value="1"/>
</dbReference>
<evidence type="ECO:0000256" key="2">
    <source>
        <dbReference type="ARBA" id="ARBA00022741"/>
    </source>
</evidence>
<dbReference type="Proteomes" id="UP000614601">
    <property type="component" value="Unassembled WGS sequence"/>
</dbReference>
<dbReference type="PROSITE" id="PS51194">
    <property type="entry name" value="HELICASE_CTER"/>
    <property type="match status" value="1"/>
</dbReference>
<dbReference type="InterPro" id="IPR050079">
    <property type="entry name" value="DEAD_box_RNA_helicase"/>
</dbReference>
<dbReference type="InterPro" id="IPR014014">
    <property type="entry name" value="RNA_helicase_DEAD_Q_motif"/>
</dbReference>
<dbReference type="PANTHER" id="PTHR47959">
    <property type="entry name" value="ATP-DEPENDENT RNA HELICASE RHLE-RELATED"/>
    <property type="match status" value="1"/>
</dbReference>
<organism evidence="10 11">
    <name type="scientific">Bursaphelenchus okinawaensis</name>
    <dbReference type="NCBI Taxonomy" id="465554"/>
    <lineage>
        <taxon>Eukaryota</taxon>
        <taxon>Metazoa</taxon>
        <taxon>Ecdysozoa</taxon>
        <taxon>Nematoda</taxon>
        <taxon>Chromadorea</taxon>
        <taxon>Rhabditida</taxon>
        <taxon>Tylenchina</taxon>
        <taxon>Tylenchomorpha</taxon>
        <taxon>Aphelenchoidea</taxon>
        <taxon>Aphelenchoididae</taxon>
        <taxon>Bursaphelenchus</taxon>
    </lineage>
</organism>
<dbReference type="SMART" id="SM00490">
    <property type="entry name" value="HELICc"/>
    <property type="match status" value="1"/>
</dbReference>
<keyword evidence="3" id="KW-0378">Hydrolase</keyword>
<dbReference type="Proteomes" id="UP000783686">
    <property type="component" value="Unassembled WGS sequence"/>
</dbReference>
<accession>A0A811LPT5</accession>
<dbReference type="GO" id="GO:0003724">
    <property type="term" value="F:RNA helicase activity"/>
    <property type="evidence" value="ECO:0007669"/>
    <property type="project" value="UniProtKB-EC"/>
</dbReference>
<proteinExistence type="predicted"/>
<evidence type="ECO:0000259" key="9">
    <source>
        <dbReference type="PROSITE" id="PS51195"/>
    </source>
</evidence>
<comment type="caution">
    <text evidence="10">The sequence shown here is derived from an EMBL/GenBank/DDBJ whole genome shotgun (WGS) entry which is preliminary data.</text>
</comment>
<dbReference type="InterPro" id="IPR001650">
    <property type="entry name" value="Helicase_C-like"/>
</dbReference>
<dbReference type="InterPro" id="IPR011545">
    <property type="entry name" value="DEAD/DEAH_box_helicase_dom"/>
</dbReference>
<keyword evidence="2" id="KW-0547">Nucleotide-binding</keyword>
<feature type="short sequence motif" description="Q motif" evidence="6">
    <location>
        <begin position="2"/>
        <end position="30"/>
    </location>
</feature>
<feature type="domain" description="Helicase C-terminal" evidence="8">
    <location>
        <begin position="238"/>
        <end position="382"/>
    </location>
</feature>
<dbReference type="SMART" id="SM00487">
    <property type="entry name" value="DEXDc"/>
    <property type="match status" value="1"/>
</dbReference>
<dbReference type="PROSITE" id="PS51195">
    <property type="entry name" value="Q_MOTIF"/>
    <property type="match status" value="1"/>
</dbReference>
<dbReference type="EMBL" id="CAJFDH010000006">
    <property type="protein sequence ID" value="CAD5228872.1"/>
    <property type="molecule type" value="Genomic_DNA"/>
</dbReference>
<gene>
    <name evidence="10" type="ORF">BOKJ2_LOCUS12931</name>
</gene>
<evidence type="ECO:0000313" key="11">
    <source>
        <dbReference type="Proteomes" id="UP000614601"/>
    </source>
</evidence>
<dbReference type="GO" id="GO:0005829">
    <property type="term" value="C:cytosol"/>
    <property type="evidence" value="ECO:0007669"/>
    <property type="project" value="TreeGrafter"/>
</dbReference>
<feature type="domain" description="DEAD-box RNA helicase Q" evidence="9">
    <location>
        <begin position="2"/>
        <end position="30"/>
    </location>
</feature>